<dbReference type="RefSeq" id="WP_093729779.1">
    <property type="nucleotide sequence ID" value="NZ_FMYW01000004.1"/>
</dbReference>
<organism evidence="3 4">
    <name type="scientific">Succiniclasticum ruminis</name>
    <dbReference type="NCBI Taxonomy" id="40841"/>
    <lineage>
        <taxon>Bacteria</taxon>
        <taxon>Bacillati</taxon>
        <taxon>Bacillota</taxon>
        <taxon>Negativicutes</taxon>
        <taxon>Acidaminococcales</taxon>
        <taxon>Acidaminococcaceae</taxon>
        <taxon>Succiniclasticum</taxon>
    </lineage>
</organism>
<feature type="domain" description="6-phospho-N-acetylmuramidase N-terminal" evidence="2">
    <location>
        <begin position="3"/>
        <end position="233"/>
    </location>
</feature>
<gene>
    <name evidence="3" type="ORF">SAMN04487864_10486</name>
</gene>
<evidence type="ECO:0000313" key="3">
    <source>
        <dbReference type="EMBL" id="SDC26511.1"/>
    </source>
</evidence>
<dbReference type="InterPro" id="IPR029000">
    <property type="entry name" value="Cyclophilin-like_dom_sf"/>
</dbReference>
<dbReference type="EMBL" id="FMYW01000004">
    <property type="protein sequence ID" value="SDC26511.1"/>
    <property type="molecule type" value="Genomic_DNA"/>
</dbReference>
<dbReference type="Gene3D" id="2.40.100.10">
    <property type="entry name" value="Cyclophilin-like"/>
    <property type="match status" value="2"/>
</dbReference>
<dbReference type="InterPro" id="IPR008589">
    <property type="entry name" value="MupG"/>
</dbReference>
<dbReference type="Pfam" id="PF05913">
    <property type="entry name" value="MupG_C"/>
    <property type="match status" value="1"/>
</dbReference>
<dbReference type="InterPro" id="IPR017853">
    <property type="entry name" value="GH"/>
</dbReference>
<reference evidence="4" key="1">
    <citation type="submission" date="2016-10" db="EMBL/GenBank/DDBJ databases">
        <authorList>
            <person name="Varghese N."/>
            <person name="Submissions S."/>
        </authorList>
    </citation>
    <scope>NUCLEOTIDE SEQUENCE [LARGE SCALE GENOMIC DNA]</scope>
    <source>
        <strain evidence="4">DSM 11005</strain>
    </source>
</reference>
<dbReference type="Pfam" id="PF19200">
    <property type="entry name" value="MupG_N"/>
    <property type="match status" value="1"/>
</dbReference>
<name>A0A1G6K6P3_9FIRM</name>
<feature type="domain" description="6-phospho-N-acetylmuramidase C-terminal" evidence="1">
    <location>
        <begin position="341"/>
        <end position="402"/>
    </location>
</feature>
<evidence type="ECO:0000259" key="1">
    <source>
        <dbReference type="Pfam" id="PF05913"/>
    </source>
</evidence>
<evidence type="ECO:0008006" key="5">
    <source>
        <dbReference type="Google" id="ProtNLM"/>
    </source>
</evidence>
<dbReference type="Proteomes" id="UP000198943">
    <property type="component" value="Unassembled WGS sequence"/>
</dbReference>
<sequence length="404" mass="44047">MKLGISLYPGLDADRAKSLLLLQKAAALGYSRVFSSLHIPESNAASLREDALYLFAYAESLGLDVIADISPLTLKILDIPELTPARLKQLHITTARFDYGIGTETIAAFSREMKVQLNASTARSVELHALLKAEADFSRIDGQHNFYPRPHTGLSSETVQRQNALLHRHDIPAGVFAASQTGRRGPLYAGLPTMESLRGIAPCDAAPILTAIGCDSLIIGDSNPTLAELEALADPETLAKADARYSRKALPPKKEWQPDAPLPLHIHVLSEAPYIKSLLSQSYTNRPDPAADVIRAKESRDTAKDVTIVPERNENKLIIEMPKEYAAVFAGPQHLANGKKSSLLPVGTVLLDNNSYGRYKGELQILTAPQPMDPRSNVIAQVKKEDVPLLSLISAEIPFRFEIG</sequence>
<dbReference type="InterPro" id="IPR043894">
    <property type="entry name" value="MupG_C"/>
</dbReference>
<dbReference type="InterPro" id="IPR013785">
    <property type="entry name" value="Aldolase_TIM"/>
</dbReference>
<dbReference type="OrthoDB" id="5809921at2"/>
<dbReference type="SUPFAM" id="SSF50891">
    <property type="entry name" value="Cyclophilin-like"/>
    <property type="match status" value="1"/>
</dbReference>
<protein>
    <recommendedName>
        <fullName evidence="5">Outer surface protein</fullName>
    </recommendedName>
</protein>
<dbReference type="PANTHER" id="PTHR38435:SF2">
    <property type="entry name" value="DUF871 DOMAIN-CONTAINING PROTEIN"/>
    <property type="match status" value="1"/>
</dbReference>
<accession>A0A1G6K6P3</accession>
<evidence type="ECO:0000259" key="2">
    <source>
        <dbReference type="Pfam" id="PF19200"/>
    </source>
</evidence>
<dbReference type="AlphaFoldDB" id="A0A1G6K6P3"/>
<dbReference type="InterPro" id="IPR043797">
    <property type="entry name" value="MupG_N"/>
</dbReference>
<proteinExistence type="predicted"/>
<dbReference type="SUPFAM" id="SSF51445">
    <property type="entry name" value="(Trans)glycosidases"/>
    <property type="match status" value="1"/>
</dbReference>
<dbReference type="PANTHER" id="PTHR38435">
    <property type="match status" value="1"/>
</dbReference>
<dbReference type="Gene3D" id="3.20.20.70">
    <property type="entry name" value="Aldolase class I"/>
    <property type="match status" value="1"/>
</dbReference>
<evidence type="ECO:0000313" key="4">
    <source>
        <dbReference type="Proteomes" id="UP000198943"/>
    </source>
</evidence>
<keyword evidence="4" id="KW-1185">Reference proteome</keyword>